<dbReference type="Pfam" id="PF00051">
    <property type="entry name" value="Kringle"/>
    <property type="match status" value="1"/>
</dbReference>
<keyword evidence="1 3" id="KW-0420">Kringle</keyword>
<proteinExistence type="predicted"/>
<keyword evidence="2" id="KW-1015">Disulfide bond</keyword>
<dbReference type="PROSITE" id="PS00021">
    <property type="entry name" value="KRINGLE_1"/>
    <property type="match status" value="1"/>
</dbReference>
<feature type="chain" id="PRO_5035599717" description="Kringle domain-containing protein" evidence="4">
    <location>
        <begin position="22"/>
        <end position="181"/>
    </location>
</feature>
<feature type="signal peptide" evidence="4">
    <location>
        <begin position="1"/>
        <end position="21"/>
    </location>
</feature>
<dbReference type="AlphaFoldDB" id="A0A814EWI8"/>
<dbReference type="InterPro" id="IPR013806">
    <property type="entry name" value="Kringle-like"/>
</dbReference>
<gene>
    <name evidence="6" type="ORF">GPM918_LOCUS12340</name>
    <name evidence="7" type="ORF">SRO942_LOCUS12341</name>
</gene>
<dbReference type="InterPro" id="IPR000001">
    <property type="entry name" value="Kringle"/>
</dbReference>
<accession>A0A814EWI8</accession>
<evidence type="ECO:0000256" key="3">
    <source>
        <dbReference type="PROSITE-ProRule" id="PRU00121"/>
    </source>
</evidence>
<sequence>MVLCIIGYFFVGVILLNTADAKSVIVRTVSDCMLDENGIIHYKGNHSYTKFNRVCLHWSDFMRTHEHIVNDATFMYDRSVSDAHNFCRNPDLRDDSPWCFVERNPPRTEPCFVCNSLKERPTGVLPDLDHGSPGGFFEGFRYNMERLRQKFVDFMKKMGEKMERITARILERFGFNVRNVE</sequence>
<organism evidence="6 8">
    <name type="scientific">Didymodactylos carnosus</name>
    <dbReference type="NCBI Taxonomy" id="1234261"/>
    <lineage>
        <taxon>Eukaryota</taxon>
        <taxon>Metazoa</taxon>
        <taxon>Spiralia</taxon>
        <taxon>Gnathifera</taxon>
        <taxon>Rotifera</taxon>
        <taxon>Eurotatoria</taxon>
        <taxon>Bdelloidea</taxon>
        <taxon>Philodinida</taxon>
        <taxon>Philodinidae</taxon>
        <taxon>Didymodactylos</taxon>
    </lineage>
</organism>
<evidence type="ECO:0000313" key="8">
    <source>
        <dbReference type="Proteomes" id="UP000663829"/>
    </source>
</evidence>
<dbReference type="EMBL" id="CAJOBC010002687">
    <property type="protein sequence ID" value="CAF3745972.1"/>
    <property type="molecule type" value="Genomic_DNA"/>
</dbReference>
<keyword evidence="4" id="KW-0732">Signal</keyword>
<evidence type="ECO:0000256" key="1">
    <source>
        <dbReference type="ARBA" id="ARBA00022572"/>
    </source>
</evidence>
<dbReference type="EMBL" id="CAJNOQ010002687">
    <property type="protein sequence ID" value="CAF0973057.1"/>
    <property type="molecule type" value="Genomic_DNA"/>
</dbReference>
<dbReference type="SMART" id="SM00130">
    <property type="entry name" value="KR"/>
    <property type="match status" value="1"/>
</dbReference>
<evidence type="ECO:0000256" key="4">
    <source>
        <dbReference type="SAM" id="SignalP"/>
    </source>
</evidence>
<dbReference type="SUPFAM" id="SSF57440">
    <property type="entry name" value="Kringle-like"/>
    <property type="match status" value="1"/>
</dbReference>
<keyword evidence="8" id="KW-1185">Reference proteome</keyword>
<dbReference type="Proteomes" id="UP000681722">
    <property type="component" value="Unassembled WGS sequence"/>
</dbReference>
<evidence type="ECO:0000313" key="7">
    <source>
        <dbReference type="EMBL" id="CAF3745972.1"/>
    </source>
</evidence>
<evidence type="ECO:0000313" key="6">
    <source>
        <dbReference type="EMBL" id="CAF0973057.1"/>
    </source>
</evidence>
<evidence type="ECO:0000259" key="5">
    <source>
        <dbReference type="PROSITE" id="PS50070"/>
    </source>
</evidence>
<comment type="caution">
    <text evidence="3">Lacks conserved residue(s) required for the propagation of feature annotation.</text>
</comment>
<dbReference type="InterPro" id="IPR018056">
    <property type="entry name" value="Kringle_CS"/>
</dbReference>
<protein>
    <recommendedName>
        <fullName evidence="5">Kringle domain-containing protein</fullName>
    </recommendedName>
</protein>
<dbReference type="OrthoDB" id="272018at2759"/>
<evidence type="ECO:0000256" key="2">
    <source>
        <dbReference type="ARBA" id="ARBA00023157"/>
    </source>
</evidence>
<dbReference type="Gene3D" id="2.40.20.10">
    <property type="entry name" value="Plasminogen Kringle 4"/>
    <property type="match status" value="1"/>
</dbReference>
<feature type="domain" description="Kringle" evidence="5">
    <location>
        <begin position="42"/>
        <end position="120"/>
    </location>
</feature>
<comment type="caution">
    <text evidence="6">The sequence shown here is derived from an EMBL/GenBank/DDBJ whole genome shotgun (WGS) entry which is preliminary data.</text>
</comment>
<dbReference type="Proteomes" id="UP000663829">
    <property type="component" value="Unassembled WGS sequence"/>
</dbReference>
<reference evidence="6" key="1">
    <citation type="submission" date="2021-02" db="EMBL/GenBank/DDBJ databases">
        <authorList>
            <person name="Nowell W R."/>
        </authorList>
    </citation>
    <scope>NUCLEOTIDE SEQUENCE</scope>
</reference>
<dbReference type="InterPro" id="IPR038178">
    <property type="entry name" value="Kringle_sf"/>
</dbReference>
<name>A0A814EWI8_9BILA</name>
<dbReference type="PROSITE" id="PS50070">
    <property type="entry name" value="KRINGLE_2"/>
    <property type="match status" value="1"/>
</dbReference>